<reference evidence="1 2" key="1">
    <citation type="submission" date="2015-01" db="EMBL/GenBank/DDBJ databases">
        <title>The Genome Sequence of Exophiala spinifera CBS89968.</title>
        <authorList>
            <consortium name="The Broad Institute Genomics Platform"/>
            <person name="Cuomo C."/>
            <person name="de Hoog S."/>
            <person name="Gorbushina A."/>
            <person name="Stielow B."/>
            <person name="Teixiera M."/>
            <person name="Abouelleil A."/>
            <person name="Chapman S.B."/>
            <person name="Priest M."/>
            <person name="Young S.K."/>
            <person name="Wortman J."/>
            <person name="Nusbaum C."/>
            <person name="Birren B."/>
        </authorList>
    </citation>
    <scope>NUCLEOTIDE SEQUENCE [LARGE SCALE GENOMIC DNA]</scope>
    <source>
        <strain evidence="1 2">CBS 89968</strain>
    </source>
</reference>
<dbReference type="RefSeq" id="XP_016235722.1">
    <property type="nucleotide sequence ID" value="XM_016379895.1"/>
</dbReference>
<accession>A0A0D1YKL9</accession>
<evidence type="ECO:0000313" key="2">
    <source>
        <dbReference type="Proteomes" id="UP000053328"/>
    </source>
</evidence>
<protein>
    <submittedName>
        <fullName evidence="1">Uncharacterized protein</fullName>
    </submittedName>
</protein>
<dbReference type="HOGENOM" id="CLU_2558301_0_0_1"/>
<dbReference type="Proteomes" id="UP000053328">
    <property type="component" value="Unassembled WGS sequence"/>
</dbReference>
<proteinExistence type="predicted"/>
<sequence>MIDSKTAYWIQPLPYDVDQAPQAAADGCTWYAWLMNQLRSSGKPAQELDRDRFVLDFSYRDSASDGRAMRDVYSISVLVGTE</sequence>
<name>A0A0D1YKL9_9EURO</name>
<dbReference type="GeneID" id="27332635"/>
<keyword evidence="2" id="KW-1185">Reference proteome</keyword>
<dbReference type="VEuPathDB" id="FungiDB:PV08_05552"/>
<evidence type="ECO:0000313" key="1">
    <source>
        <dbReference type="EMBL" id="KIW15506.1"/>
    </source>
</evidence>
<organism evidence="1 2">
    <name type="scientific">Exophiala spinifera</name>
    <dbReference type="NCBI Taxonomy" id="91928"/>
    <lineage>
        <taxon>Eukaryota</taxon>
        <taxon>Fungi</taxon>
        <taxon>Dikarya</taxon>
        <taxon>Ascomycota</taxon>
        <taxon>Pezizomycotina</taxon>
        <taxon>Eurotiomycetes</taxon>
        <taxon>Chaetothyriomycetidae</taxon>
        <taxon>Chaetothyriales</taxon>
        <taxon>Herpotrichiellaceae</taxon>
        <taxon>Exophiala</taxon>
    </lineage>
</organism>
<dbReference type="AlphaFoldDB" id="A0A0D1YKL9"/>
<dbReference type="EMBL" id="KN847495">
    <property type="protein sequence ID" value="KIW15506.1"/>
    <property type="molecule type" value="Genomic_DNA"/>
</dbReference>
<gene>
    <name evidence="1" type="ORF">PV08_05552</name>
</gene>